<evidence type="ECO:0000259" key="5">
    <source>
        <dbReference type="PROSITE" id="PS51762"/>
    </source>
</evidence>
<accession>A0A5N5XEX9</accession>
<dbReference type="GO" id="GO:0004553">
    <property type="term" value="F:hydrolase activity, hydrolyzing O-glycosyl compounds"/>
    <property type="evidence" value="ECO:0007669"/>
    <property type="project" value="InterPro"/>
</dbReference>
<dbReference type="PANTHER" id="PTHR38121:SF4">
    <property type="entry name" value="GH16 DOMAIN-CONTAINING PROTEIN-RELATED"/>
    <property type="match status" value="1"/>
</dbReference>
<dbReference type="SUPFAM" id="SSF49899">
    <property type="entry name" value="Concanavalin A-like lectins/glucanases"/>
    <property type="match status" value="1"/>
</dbReference>
<dbReference type="GO" id="GO:0005886">
    <property type="term" value="C:plasma membrane"/>
    <property type="evidence" value="ECO:0007669"/>
    <property type="project" value="UniProtKB-SubCell"/>
</dbReference>
<dbReference type="InterPro" id="IPR000757">
    <property type="entry name" value="Beta-glucanase-like"/>
</dbReference>
<feature type="domain" description="GH16" evidence="5">
    <location>
        <begin position="60"/>
        <end position="339"/>
    </location>
</feature>
<feature type="compositionally biased region" description="Polar residues" evidence="3">
    <location>
        <begin position="173"/>
        <end position="183"/>
    </location>
</feature>
<dbReference type="GO" id="GO:0005975">
    <property type="term" value="P:carbohydrate metabolic process"/>
    <property type="evidence" value="ECO:0007669"/>
    <property type="project" value="InterPro"/>
</dbReference>
<keyword evidence="2" id="KW-0472">Membrane</keyword>
<sequence length="356" mass="39495">MKSSCLTLLLPTLSFIPSTTQTPIPPTTPPPPNTTANTAPCDCYIISGPNPGYFKNYHFWDFRNVSLPSKQYSQPSSNTLLLTATPFATDWHPQTWNKTGTTDLLPITNSKSNVFIAPSPDPQKLTLHRTILLLQTTRLATSVSTAEIEYQNPNILHSSLRVRMRVMSKETALVSQTNSSQQDAKTREKGMTTPKPRPRPTNNTIPKGACIGLFTYHSKTCESDIEILTSDPPNTIHYSNQPDYDPITDTVVPGAGSEVNLTTPWTAWTTHRLDWLRERSVWYADGSMAVEKTYGVPDRPSTVVLNLWSDGGVWTGDLGVGESVFLGVEWIEMAFNVSGDGDGNRCRRACYVNDFH</sequence>
<gene>
    <name evidence="6" type="ORF">BDV29DRAFT_197927</name>
</gene>
<evidence type="ECO:0000256" key="1">
    <source>
        <dbReference type="ARBA" id="ARBA00004609"/>
    </source>
</evidence>
<dbReference type="AlphaFoldDB" id="A0A5N5XEX9"/>
<keyword evidence="6" id="KW-0430">Lectin</keyword>
<dbReference type="InterPro" id="IPR013320">
    <property type="entry name" value="ConA-like_dom_sf"/>
</dbReference>
<evidence type="ECO:0000256" key="4">
    <source>
        <dbReference type="SAM" id="SignalP"/>
    </source>
</evidence>
<keyword evidence="2" id="KW-1003">Cell membrane</keyword>
<reference evidence="6 7" key="1">
    <citation type="submission" date="2019-04" db="EMBL/GenBank/DDBJ databases">
        <title>Friends and foes A comparative genomics study of 23 Aspergillus species from section Flavi.</title>
        <authorList>
            <consortium name="DOE Joint Genome Institute"/>
            <person name="Kjaerbolling I."/>
            <person name="Vesth T."/>
            <person name="Frisvad J.C."/>
            <person name="Nybo J.L."/>
            <person name="Theobald S."/>
            <person name="Kildgaard S."/>
            <person name="Isbrandt T."/>
            <person name="Kuo A."/>
            <person name="Sato A."/>
            <person name="Lyhne E.K."/>
            <person name="Kogle M.E."/>
            <person name="Wiebenga A."/>
            <person name="Kun R.S."/>
            <person name="Lubbers R.J."/>
            <person name="Makela M.R."/>
            <person name="Barry K."/>
            <person name="Chovatia M."/>
            <person name="Clum A."/>
            <person name="Daum C."/>
            <person name="Haridas S."/>
            <person name="He G."/>
            <person name="LaButti K."/>
            <person name="Lipzen A."/>
            <person name="Mondo S."/>
            <person name="Riley R."/>
            <person name="Salamov A."/>
            <person name="Simmons B.A."/>
            <person name="Magnuson J.K."/>
            <person name="Henrissat B."/>
            <person name="Mortensen U.H."/>
            <person name="Larsen T.O."/>
            <person name="Devries R.P."/>
            <person name="Grigoriev I.V."/>
            <person name="Machida M."/>
            <person name="Baker S.E."/>
            <person name="Andersen M.R."/>
        </authorList>
    </citation>
    <scope>NUCLEOTIDE SEQUENCE [LARGE SCALE GENOMIC DNA]</scope>
    <source>
        <strain evidence="6 7">CBS 151.66</strain>
    </source>
</reference>
<dbReference type="CDD" id="cd00413">
    <property type="entry name" value="Glyco_hydrolase_16"/>
    <property type="match status" value="1"/>
</dbReference>
<keyword evidence="7" id="KW-1185">Reference proteome</keyword>
<evidence type="ECO:0000313" key="6">
    <source>
        <dbReference type="EMBL" id="KAB8077942.1"/>
    </source>
</evidence>
<organism evidence="6 7">
    <name type="scientific">Aspergillus leporis</name>
    <dbReference type="NCBI Taxonomy" id="41062"/>
    <lineage>
        <taxon>Eukaryota</taxon>
        <taxon>Fungi</taxon>
        <taxon>Dikarya</taxon>
        <taxon>Ascomycota</taxon>
        <taxon>Pezizomycotina</taxon>
        <taxon>Eurotiomycetes</taxon>
        <taxon>Eurotiomycetidae</taxon>
        <taxon>Eurotiales</taxon>
        <taxon>Aspergillaceae</taxon>
        <taxon>Aspergillus</taxon>
        <taxon>Aspergillus subgen. Circumdati</taxon>
    </lineage>
</organism>
<dbReference type="EMBL" id="ML732163">
    <property type="protein sequence ID" value="KAB8077942.1"/>
    <property type="molecule type" value="Genomic_DNA"/>
</dbReference>
<dbReference type="PROSITE" id="PS51762">
    <property type="entry name" value="GH16_2"/>
    <property type="match status" value="1"/>
</dbReference>
<protein>
    <submittedName>
        <fullName evidence="6">Concanavalin A-like lectin/glucanase domain-containing protein</fullName>
    </submittedName>
</protein>
<proteinExistence type="predicted"/>
<dbReference type="Proteomes" id="UP000326565">
    <property type="component" value="Unassembled WGS sequence"/>
</dbReference>
<feature type="signal peptide" evidence="4">
    <location>
        <begin position="1"/>
        <end position="21"/>
    </location>
</feature>
<dbReference type="Gene3D" id="2.60.120.200">
    <property type="match status" value="1"/>
</dbReference>
<dbReference type="GO" id="GO:0030246">
    <property type="term" value="F:carbohydrate binding"/>
    <property type="evidence" value="ECO:0007669"/>
    <property type="project" value="UniProtKB-KW"/>
</dbReference>
<evidence type="ECO:0000313" key="7">
    <source>
        <dbReference type="Proteomes" id="UP000326565"/>
    </source>
</evidence>
<keyword evidence="4" id="KW-0732">Signal</keyword>
<name>A0A5N5XEX9_9EURO</name>
<evidence type="ECO:0000256" key="3">
    <source>
        <dbReference type="SAM" id="MobiDB-lite"/>
    </source>
</evidence>
<dbReference type="PANTHER" id="PTHR38121">
    <property type="entry name" value="GH16 DOMAIN-CONTAINING PROTEIN"/>
    <property type="match status" value="1"/>
</dbReference>
<comment type="subcellular location">
    <subcellularLocation>
        <location evidence="1">Cell membrane</location>
        <topology evidence="1">Lipid-anchor</topology>
        <topology evidence="1">GPI-anchor</topology>
    </subcellularLocation>
</comment>
<feature type="chain" id="PRO_5025064696" evidence="4">
    <location>
        <begin position="22"/>
        <end position="356"/>
    </location>
</feature>
<feature type="region of interest" description="Disordered" evidence="3">
    <location>
        <begin position="172"/>
        <end position="204"/>
    </location>
</feature>
<evidence type="ECO:0000256" key="2">
    <source>
        <dbReference type="ARBA" id="ARBA00022475"/>
    </source>
</evidence>
<dbReference type="OrthoDB" id="4388755at2759"/>